<protein>
    <submittedName>
        <fullName evidence="6">TetR family transcriptional regulator</fullName>
    </submittedName>
</protein>
<dbReference type="Proteomes" id="UP000192536">
    <property type="component" value="Unassembled WGS sequence"/>
</dbReference>
<evidence type="ECO:0000259" key="5">
    <source>
        <dbReference type="PROSITE" id="PS50977"/>
    </source>
</evidence>
<dbReference type="PRINTS" id="PR00455">
    <property type="entry name" value="HTHTETR"/>
</dbReference>
<dbReference type="PANTHER" id="PTHR30055:SF200">
    <property type="entry name" value="HTH-TYPE TRANSCRIPTIONAL REPRESSOR BDCR"/>
    <property type="match status" value="1"/>
</dbReference>
<reference evidence="6 7" key="1">
    <citation type="journal article" date="2017" name="Int. J. Syst. Evol. Microbiol.">
        <title>Rouxiella badensis sp. nov. and Rouxiella silvae sp. nov. isolated from peat bog soil in Germany and emendation of the genus description.</title>
        <authorList>
            <person name="Le Fleche-Mateos A."/>
            <person name="Kugler J.H."/>
            <person name="Hansen S.H."/>
            <person name="Syldatk C."/>
            <person name="Hausmann R."/>
            <person name="Lomprez F."/>
            <person name="Vandenbogaert M."/>
            <person name="Manuguerra J.C."/>
            <person name="Grimont P.A."/>
        </authorList>
    </citation>
    <scope>NUCLEOTIDE SEQUENCE [LARGE SCALE GENOMIC DNA]</scope>
    <source>
        <strain evidence="6 7">DSM 100043</strain>
    </source>
</reference>
<sequence>MKNTTEQKIPPRERILAAAEELFYQEGIRGVGVEAIAARANTTKMCIYRHFESKDALVAEWLRLASEKYDNVLENLQARFEDSPKAQLMGWANFITDRLLAKDCRGCAFANSVAEIPDKDHPARQVIERHQVNLRQRLTQLCEQAGIEDPQTSVSELIFVVQGAQMAAQSSEDNHAIAENLLKIVRRIIDK</sequence>
<evidence type="ECO:0000256" key="2">
    <source>
        <dbReference type="ARBA" id="ARBA00023125"/>
    </source>
</evidence>
<evidence type="ECO:0000313" key="7">
    <source>
        <dbReference type="Proteomes" id="UP000192536"/>
    </source>
</evidence>
<feature type="DNA-binding region" description="H-T-H motif" evidence="4">
    <location>
        <begin position="32"/>
        <end position="51"/>
    </location>
</feature>
<dbReference type="GO" id="GO:0003700">
    <property type="term" value="F:DNA-binding transcription factor activity"/>
    <property type="evidence" value="ECO:0007669"/>
    <property type="project" value="TreeGrafter"/>
</dbReference>
<name>A0A1X0WHV9_9GAMM</name>
<dbReference type="GO" id="GO:0000976">
    <property type="term" value="F:transcription cis-regulatory region binding"/>
    <property type="evidence" value="ECO:0007669"/>
    <property type="project" value="TreeGrafter"/>
</dbReference>
<dbReference type="PROSITE" id="PS50977">
    <property type="entry name" value="HTH_TETR_2"/>
    <property type="match status" value="1"/>
</dbReference>
<keyword evidence="3" id="KW-0804">Transcription</keyword>
<dbReference type="SUPFAM" id="SSF46689">
    <property type="entry name" value="Homeodomain-like"/>
    <property type="match status" value="1"/>
</dbReference>
<accession>A0A1X0WHV9</accession>
<comment type="caution">
    <text evidence="6">The sequence shown here is derived from an EMBL/GenBank/DDBJ whole genome shotgun (WGS) entry which is preliminary data.</text>
</comment>
<proteinExistence type="predicted"/>
<dbReference type="SUPFAM" id="SSF48498">
    <property type="entry name" value="Tetracyclin repressor-like, C-terminal domain"/>
    <property type="match status" value="1"/>
</dbReference>
<dbReference type="Gene3D" id="1.10.357.10">
    <property type="entry name" value="Tetracycline Repressor, domain 2"/>
    <property type="match status" value="1"/>
</dbReference>
<keyword evidence="2 4" id="KW-0238">DNA-binding</keyword>
<dbReference type="InterPro" id="IPR011075">
    <property type="entry name" value="TetR_C"/>
</dbReference>
<dbReference type="InterPro" id="IPR050109">
    <property type="entry name" value="HTH-type_TetR-like_transc_reg"/>
</dbReference>
<dbReference type="InterPro" id="IPR001647">
    <property type="entry name" value="HTH_TetR"/>
</dbReference>
<dbReference type="InterPro" id="IPR036271">
    <property type="entry name" value="Tet_transcr_reg_TetR-rel_C_sf"/>
</dbReference>
<dbReference type="AlphaFoldDB" id="A0A1X0WHV9"/>
<keyword evidence="7" id="KW-1185">Reference proteome</keyword>
<dbReference type="InterPro" id="IPR009057">
    <property type="entry name" value="Homeodomain-like_sf"/>
</dbReference>
<evidence type="ECO:0000313" key="6">
    <source>
        <dbReference type="EMBL" id="ORJ26334.1"/>
    </source>
</evidence>
<dbReference type="EMBL" id="MRWE01000008">
    <property type="protein sequence ID" value="ORJ26334.1"/>
    <property type="molecule type" value="Genomic_DNA"/>
</dbReference>
<keyword evidence="1" id="KW-0805">Transcription regulation</keyword>
<evidence type="ECO:0000256" key="1">
    <source>
        <dbReference type="ARBA" id="ARBA00023015"/>
    </source>
</evidence>
<gene>
    <name evidence="6" type="ORF">BS640_06805</name>
</gene>
<dbReference type="STRING" id="1646377.BS640_06805"/>
<evidence type="ECO:0000256" key="3">
    <source>
        <dbReference type="ARBA" id="ARBA00023163"/>
    </source>
</evidence>
<feature type="domain" description="HTH tetR-type" evidence="5">
    <location>
        <begin position="9"/>
        <end position="69"/>
    </location>
</feature>
<dbReference type="PANTHER" id="PTHR30055">
    <property type="entry name" value="HTH-TYPE TRANSCRIPTIONAL REGULATOR RUTR"/>
    <property type="match status" value="1"/>
</dbReference>
<organism evidence="6 7">
    <name type="scientific">Rouxiella badensis</name>
    <dbReference type="NCBI Taxonomy" id="1646377"/>
    <lineage>
        <taxon>Bacteria</taxon>
        <taxon>Pseudomonadati</taxon>
        <taxon>Pseudomonadota</taxon>
        <taxon>Gammaproteobacteria</taxon>
        <taxon>Enterobacterales</taxon>
        <taxon>Yersiniaceae</taxon>
        <taxon>Rouxiella</taxon>
    </lineage>
</organism>
<dbReference type="Pfam" id="PF16925">
    <property type="entry name" value="TetR_C_13"/>
    <property type="match status" value="1"/>
</dbReference>
<dbReference type="RefSeq" id="WP_026110357.1">
    <property type="nucleotide sequence ID" value="NZ_CAUQAZ010000029.1"/>
</dbReference>
<evidence type="ECO:0000256" key="4">
    <source>
        <dbReference type="PROSITE-ProRule" id="PRU00335"/>
    </source>
</evidence>
<dbReference type="Pfam" id="PF00440">
    <property type="entry name" value="TetR_N"/>
    <property type="match status" value="1"/>
</dbReference>